<evidence type="ECO:0000256" key="1">
    <source>
        <dbReference type="SAM" id="MobiDB-lite"/>
    </source>
</evidence>
<protein>
    <submittedName>
        <fullName evidence="2">Uncharacterized protein</fullName>
    </submittedName>
</protein>
<organism evidence="2 3">
    <name type="scientific">Iodidimonas muriae</name>
    <dbReference type="NCBI Taxonomy" id="261467"/>
    <lineage>
        <taxon>Bacteria</taxon>
        <taxon>Pseudomonadati</taxon>
        <taxon>Pseudomonadota</taxon>
        <taxon>Alphaproteobacteria</taxon>
        <taxon>Iodidimonadales</taxon>
        <taxon>Iodidimonadaceae</taxon>
        <taxon>Iodidimonas</taxon>
    </lineage>
</organism>
<accession>A0ABQ2L5M4</accession>
<name>A0ABQ2L5M4_9PROT</name>
<feature type="region of interest" description="Disordered" evidence="1">
    <location>
        <begin position="1"/>
        <end position="57"/>
    </location>
</feature>
<evidence type="ECO:0000313" key="3">
    <source>
        <dbReference type="Proteomes" id="UP000602381"/>
    </source>
</evidence>
<dbReference type="RefSeq" id="WP_188873293.1">
    <property type="nucleotide sequence ID" value="NZ_BMOV01000001.1"/>
</dbReference>
<evidence type="ECO:0000313" key="2">
    <source>
        <dbReference type="EMBL" id="GGO04454.1"/>
    </source>
</evidence>
<proteinExistence type="predicted"/>
<dbReference type="EMBL" id="BMOV01000001">
    <property type="protein sequence ID" value="GGO04454.1"/>
    <property type="molecule type" value="Genomic_DNA"/>
</dbReference>
<dbReference type="Proteomes" id="UP000602381">
    <property type="component" value="Unassembled WGS sequence"/>
</dbReference>
<keyword evidence="3" id="KW-1185">Reference proteome</keyword>
<sequence>MVKTVMEKEKKRKKTPSPEGKNGSVDEALDETFPASDPPSYSTPHKSEPPIGKKKQK</sequence>
<gene>
    <name evidence="2" type="ORF">GCM10007972_00820</name>
</gene>
<reference evidence="3" key="1">
    <citation type="journal article" date="2019" name="Int. J. Syst. Evol. Microbiol.">
        <title>The Global Catalogue of Microorganisms (GCM) 10K type strain sequencing project: providing services to taxonomists for standard genome sequencing and annotation.</title>
        <authorList>
            <consortium name="The Broad Institute Genomics Platform"/>
            <consortium name="The Broad Institute Genome Sequencing Center for Infectious Disease"/>
            <person name="Wu L."/>
            <person name="Ma J."/>
        </authorList>
    </citation>
    <scope>NUCLEOTIDE SEQUENCE [LARGE SCALE GENOMIC DNA]</scope>
    <source>
        <strain evidence="3">JCM 17843</strain>
    </source>
</reference>
<comment type="caution">
    <text evidence="2">The sequence shown here is derived from an EMBL/GenBank/DDBJ whole genome shotgun (WGS) entry which is preliminary data.</text>
</comment>